<dbReference type="SUPFAM" id="SSF52047">
    <property type="entry name" value="RNI-like"/>
    <property type="match status" value="1"/>
</dbReference>
<dbReference type="Gene3D" id="3.80.10.10">
    <property type="entry name" value="Ribonuclease Inhibitor"/>
    <property type="match status" value="1"/>
</dbReference>
<dbReference type="STRING" id="86259.A0A4Z1P2L7"/>
<evidence type="ECO:0000259" key="1">
    <source>
        <dbReference type="PROSITE" id="PS50181"/>
    </source>
</evidence>
<organism evidence="2 3">
    <name type="scientific">Venturia nashicola</name>
    <dbReference type="NCBI Taxonomy" id="86259"/>
    <lineage>
        <taxon>Eukaryota</taxon>
        <taxon>Fungi</taxon>
        <taxon>Dikarya</taxon>
        <taxon>Ascomycota</taxon>
        <taxon>Pezizomycotina</taxon>
        <taxon>Dothideomycetes</taxon>
        <taxon>Pleosporomycetidae</taxon>
        <taxon>Venturiales</taxon>
        <taxon>Venturiaceae</taxon>
        <taxon>Venturia</taxon>
    </lineage>
</organism>
<dbReference type="AlphaFoldDB" id="A0A4Z1P2L7"/>
<dbReference type="InterPro" id="IPR001810">
    <property type="entry name" value="F-box_dom"/>
</dbReference>
<comment type="caution">
    <text evidence="2">The sequence shown here is derived from an EMBL/GenBank/DDBJ whole genome shotgun (WGS) entry which is preliminary data.</text>
</comment>
<sequence length="586" mass="65101">MPIGGGYCVSSSAKHALALSLSSFELDSSTTKSLKESLLALEPITGTVAPSGWTTVFSAATTSSSQNPDGQSPNGKQLNVVRSETFLGAASFSVLPENVLERIFSELPLKSDQRALTLISKKTYSLLLKDLYFTVIVDISSYPDITEPLLEMLNIRNPGREYIRVVFFNQSNLEDKQNPPTGFQQLARMFLKNLPFGQLEHFGWPADYIFSPKDSLRLWQTQPQLENIELYEHSCENSIPVKNAINQMKNVVSLRLSPDSEAGLKSVDKILRNIKTIVSLHVDFRTFSLPRNKDASLVPQKLFSSAMTAALKLNPNAPWKMPLTHLALWNVDLGPASCAIWARALNFASLQVIQFSHCLSVENILAHMAEDPRPSQLHALTINHRVPTDAIGHSLSAALTKILEKAPPLSELILRIQDLPDPPSWGHVALHASSLETLLLDMDGPNRYSPGELMKITTYTSDRLRHFGFVIDSDQHPSHILHHLNLVTVYLLGEDHGCATADSVFDYCEQMHQTRGNCSDLPLRLRTVAVQQGNRMVCYVRGETKVLRRKPITSTVEASLRELTHCGEEVNILIGEPMEFGPGGRR</sequence>
<feature type="domain" description="F-box" evidence="1">
    <location>
        <begin position="89"/>
        <end position="136"/>
    </location>
</feature>
<gene>
    <name evidence="2" type="ORF">E6O75_ATG10739</name>
</gene>
<evidence type="ECO:0000313" key="3">
    <source>
        <dbReference type="Proteomes" id="UP000298493"/>
    </source>
</evidence>
<dbReference type="InterPro" id="IPR032675">
    <property type="entry name" value="LRR_dom_sf"/>
</dbReference>
<dbReference type="PROSITE" id="PS50181">
    <property type="entry name" value="FBOX"/>
    <property type="match status" value="1"/>
</dbReference>
<reference evidence="2 3" key="1">
    <citation type="submission" date="2019-04" db="EMBL/GenBank/DDBJ databases">
        <title>High contiguity whole genome sequence and gene annotation resource for two Venturia nashicola isolates.</title>
        <authorList>
            <person name="Prokchorchik M."/>
            <person name="Won K."/>
            <person name="Lee Y."/>
            <person name="Choi E.D."/>
            <person name="Segonzac C."/>
            <person name="Sohn K.H."/>
        </authorList>
    </citation>
    <scope>NUCLEOTIDE SEQUENCE [LARGE SCALE GENOMIC DNA]</scope>
    <source>
        <strain evidence="2 3">PRI2</strain>
    </source>
</reference>
<name>A0A4Z1P2L7_9PEZI</name>
<protein>
    <recommendedName>
        <fullName evidence="1">F-box domain-containing protein</fullName>
    </recommendedName>
</protein>
<keyword evidence="3" id="KW-1185">Reference proteome</keyword>
<proteinExistence type="predicted"/>
<dbReference type="Proteomes" id="UP000298493">
    <property type="component" value="Unassembled WGS sequence"/>
</dbReference>
<dbReference type="OrthoDB" id="10332086at2759"/>
<accession>A0A4Z1P2L7</accession>
<evidence type="ECO:0000313" key="2">
    <source>
        <dbReference type="EMBL" id="TID18094.1"/>
    </source>
</evidence>
<dbReference type="EMBL" id="SNSC02000015">
    <property type="protein sequence ID" value="TID18094.1"/>
    <property type="molecule type" value="Genomic_DNA"/>
</dbReference>